<protein>
    <submittedName>
        <fullName evidence="2">Uncharacterized protein</fullName>
    </submittedName>
</protein>
<keyword evidence="3" id="KW-1185">Reference proteome</keyword>
<feature type="compositionally biased region" description="Polar residues" evidence="1">
    <location>
        <begin position="125"/>
        <end position="140"/>
    </location>
</feature>
<dbReference type="AlphaFoldDB" id="A0A9P6APQ4"/>
<evidence type="ECO:0000313" key="3">
    <source>
        <dbReference type="Proteomes" id="UP000886523"/>
    </source>
</evidence>
<evidence type="ECO:0000313" key="2">
    <source>
        <dbReference type="EMBL" id="KAF9509628.1"/>
    </source>
</evidence>
<reference evidence="2" key="1">
    <citation type="journal article" date="2020" name="Nat. Commun.">
        <title>Large-scale genome sequencing of mycorrhizal fungi provides insights into the early evolution of symbiotic traits.</title>
        <authorList>
            <person name="Miyauchi S."/>
            <person name="Kiss E."/>
            <person name="Kuo A."/>
            <person name="Drula E."/>
            <person name="Kohler A."/>
            <person name="Sanchez-Garcia M."/>
            <person name="Morin E."/>
            <person name="Andreopoulos B."/>
            <person name="Barry K.W."/>
            <person name="Bonito G."/>
            <person name="Buee M."/>
            <person name="Carver A."/>
            <person name="Chen C."/>
            <person name="Cichocki N."/>
            <person name="Clum A."/>
            <person name="Culley D."/>
            <person name="Crous P.W."/>
            <person name="Fauchery L."/>
            <person name="Girlanda M."/>
            <person name="Hayes R.D."/>
            <person name="Keri Z."/>
            <person name="LaButti K."/>
            <person name="Lipzen A."/>
            <person name="Lombard V."/>
            <person name="Magnuson J."/>
            <person name="Maillard F."/>
            <person name="Murat C."/>
            <person name="Nolan M."/>
            <person name="Ohm R.A."/>
            <person name="Pangilinan J."/>
            <person name="Pereira M.F."/>
            <person name="Perotto S."/>
            <person name="Peter M."/>
            <person name="Pfister S."/>
            <person name="Riley R."/>
            <person name="Sitrit Y."/>
            <person name="Stielow J.B."/>
            <person name="Szollosi G."/>
            <person name="Zifcakova L."/>
            <person name="Stursova M."/>
            <person name="Spatafora J.W."/>
            <person name="Tedersoo L."/>
            <person name="Vaario L.M."/>
            <person name="Yamada A."/>
            <person name="Yan M."/>
            <person name="Wang P."/>
            <person name="Xu J."/>
            <person name="Bruns T."/>
            <person name="Baldrian P."/>
            <person name="Vilgalys R."/>
            <person name="Dunand C."/>
            <person name="Henrissat B."/>
            <person name="Grigoriev I.V."/>
            <person name="Hibbett D."/>
            <person name="Nagy L.G."/>
            <person name="Martin F.M."/>
        </authorList>
    </citation>
    <scope>NUCLEOTIDE SEQUENCE</scope>
    <source>
        <strain evidence="2">UP504</strain>
    </source>
</reference>
<dbReference type="EMBL" id="MU129031">
    <property type="protein sequence ID" value="KAF9509628.1"/>
    <property type="molecule type" value="Genomic_DNA"/>
</dbReference>
<name>A0A9P6APQ4_9AGAM</name>
<comment type="caution">
    <text evidence="2">The sequence shown here is derived from an EMBL/GenBank/DDBJ whole genome shotgun (WGS) entry which is preliminary data.</text>
</comment>
<feature type="compositionally biased region" description="Polar residues" evidence="1">
    <location>
        <begin position="76"/>
        <end position="93"/>
    </location>
</feature>
<organism evidence="2 3">
    <name type="scientific">Hydnum rufescens UP504</name>
    <dbReference type="NCBI Taxonomy" id="1448309"/>
    <lineage>
        <taxon>Eukaryota</taxon>
        <taxon>Fungi</taxon>
        <taxon>Dikarya</taxon>
        <taxon>Basidiomycota</taxon>
        <taxon>Agaricomycotina</taxon>
        <taxon>Agaricomycetes</taxon>
        <taxon>Cantharellales</taxon>
        <taxon>Hydnaceae</taxon>
        <taxon>Hydnum</taxon>
    </lineage>
</organism>
<evidence type="ECO:0000256" key="1">
    <source>
        <dbReference type="SAM" id="MobiDB-lite"/>
    </source>
</evidence>
<sequence>MAPQREDEVSRLAHHFAGDEPKCGFVVYLHSPTDRSKRLFHDQCGAPIQSLPCSPRRAPLNEKKHPPRGMRPQGECFSQSTTPMSGAGQSMHPNQEPADQDVGGRHLGKVSLPLAEKPQKRSCKRSTNAPTRTFPTTNDSNVDCAIGNDWTQGWVSQPGHEVSKNLDRLPPELMKNKQRLENHLKAMLGRPHGAITRRYGEPVPWGVQVT</sequence>
<dbReference type="Proteomes" id="UP000886523">
    <property type="component" value="Unassembled WGS sequence"/>
</dbReference>
<accession>A0A9P6APQ4</accession>
<feature type="region of interest" description="Disordered" evidence="1">
    <location>
        <begin position="54"/>
        <end position="140"/>
    </location>
</feature>
<proteinExistence type="predicted"/>
<gene>
    <name evidence="2" type="ORF">BS47DRAFT_137927</name>
</gene>